<sequence>MFLTDLGQLARHPVFETPRPFQGSFSESGGQSPRFAEEYSVFNSTPGNLRGSQGSFADFIGAAPAGLLGSHKRLLSIDGPFRHTALHVNSVAKSDKAAPCDDSSRQHPPSPKSPTSQTVPNSHSDSRPAKKVCRDVNEKRQEPSQLLPSPPPSTHKTGRKLHPHPNMHHDHSFGHADLTDATTHDMAVLMGHSGDLFGYPMSAPAAAPTNFWDPAVSMDMDLDFNVAGHHAMHALTPSSHRHTGSFDWNADIQLFQDVAVPAPSANQENIQPVRRERTLAPKPASSEEMANNTSDSAPPATQISELDDPFGIINPGEVVDPGLLFGRPLTSALDSSFNAGPCVGSADAQSNLSAKRHSSEVRRTDSAKVGKSAKVPDRALNSSPIKSSARPGLGRSCSENRGKRAMSRRALPMLAEAGGPVLPPSHGRGAPSSRSGSRPSVRQSPSKTMPRLSTLASIPEMSPQNRPRASVRFTIDSRGRARAETTLIGETASPDRSLHRSRSCRVVGSSRSWDSSDDDSTDDEPIIIPSHPNSFNASFALPDPRKPVGSIFHKSSDRDSSDRSRSASANGADSEAETVVSDRQHKKGDATSELRRVVEDRQKWSSRMGSARSKQFISTNVGNYPGGIISPTSLTDSSHGLGGHGVRCVCNSTSADEADGFMLQW</sequence>
<feature type="compositionally biased region" description="Basic residues" evidence="1">
    <location>
        <begin position="156"/>
        <end position="166"/>
    </location>
</feature>
<reference evidence="2 3" key="1">
    <citation type="journal article" date="2014" name="Genome Biol. Evol.">
        <title>Comparative genomics and transcriptomics analyses reveal divergent lifestyle features of nematode endoparasitic fungus Hirsutella minnesotensis.</title>
        <authorList>
            <person name="Lai Y."/>
            <person name="Liu K."/>
            <person name="Zhang X."/>
            <person name="Zhang X."/>
            <person name="Li K."/>
            <person name="Wang N."/>
            <person name="Shu C."/>
            <person name="Wu Y."/>
            <person name="Wang C."/>
            <person name="Bushley K.E."/>
            <person name="Xiang M."/>
            <person name="Liu X."/>
        </authorList>
    </citation>
    <scope>NUCLEOTIDE SEQUENCE [LARGE SCALE GENOMIC DNA]</scope>
    <source>
        <strain evidence="2 3">3608</strain>
    </source>
</reference>
<name>A0A0F7ZTD7_9HYPO</name>
<feature type="compositionally biased region" description="Polar residues" evidence="1">
    <location>
        <begin position="113"/>
        <end position="123"/>
    </location>
</feature>
<feature type="compositionally biased region" description="Basic and acidic residues" evidence="1">
    <location>
        <begin position="167"/>
        <end position="177"/>
    </location>
</feature>
<feature type="compositionally biased region" description="Acidic residues" evidence="1">
    <location>
        <begin position="515"/>
        <end position="525"/>
    </location>
</feature>
<feature type="compositionally biased region" description="Low complexity" evidence="1">
    <location>
        <begin position="504"/>
        <end position="513"/>
    </location>
</feature>
<feature type="compositionally biased region" description="Low complexity" evidence="1">
    <location>
        <begin position="424"/>
        <end position="446"/>
    </location>
</feature>
<dbReference type="EMBL" id="KQ030540">
    <property type="protein sequence ID" value="KJZ72933.1"/>
    <property type="molecule type" value="Genomic_DNA"/>
</dbReference>
<gene>
    <name evidence="2" type="ORF">HIM_07696</name>
</gene>
<feature type="compositionally biased region" description="Basic and acidic residues" evidence="1">
    <location>
        <begin position="93"/>
        <end position="105"/>
    </location>
</feature>
<evidence type="ECO:0000313" key="3">
    <source>
        <dbReference type="Proteomes" id="UP000054481"/>
    </source>
</evidence>
<organism evidence="2 3">
    <name type="scientific">Hirsutella minnesotensis 3608</name>
    <dbReference type="NCBI Taxonomy" id="1043627"/>
    <lineage>
        <taxon>Eukaryota</taxon>
        <taxon>Fungi</taxon>
        <taxon>Dikarya</taxon>
        <taxon>Ascomycota</taxon>
        <taxon>Pezizomycotina</taxon>
        <taxon>Sordariomycetes</taxon>
        <taxon>Hypocreomycetidae</taxon>
        <taxon>Hypocreales</taxon>
        <taxon>Ophiocordycipitaceae</taxon>
        <taxon>Hirsutella</taxon>
    </lineage>
</organism>
<feature type="region of interest" description="Disordered" evidence="1">
    <location>
        <begin position="264"/>
        <end position="302"/>
    </location>
</feature>
<feature type="region of interest" description="Disordered" evidence="1">
    <location>
        <begin position="346"/>
        <end position="611"/>
    </location>
</feature>
<feature type="compositionally biased region" description="Basic and acidic residues" evidence="1">
    <location>
        <begin position="554"/>
        <end position="565"/>
    </location>
</feature>
<accession>A0A0F7ZTD7</accession>
<feature type="region of interest" description="Disordered" evidence="1">
    <location>
        <begin position="92"/>
        <end position="177"/>
    </location>
</feature>
<dbReference type="OrthoDB" id="419183at2759"/>
<feature type="compositionally biased region" description="Polar residues" evidence="1">
    <location>
        <begin position="288"/>
        <end position="302"/>
    </location>
</feature>
<keyword evidence="3" id="KW-1185">Reference proteome</keyword>
<dbReference type="Proteomes" id="UP000054481">
    <property type="component" value="Unassembled WGS sequence"/>
</dbReference>
<feature type="compositionally biased region" description="Basic and acidic residues" evidence="1">
    <location>
        <begin position="124"/>
        <end position="142"/>
    </location>
</feature>
<proteinExistence type="predicted"/>
<evidence type="ECO:0000313" key="2">
    <source>
        <dbReference type="EMBL" id="KJZ72933.1"/>
    </source>
</evidence>
<dbReference type="AlphaFoldDB" id="A0A0F7ZTD7"/>
<protein>
    <recommendedName>
        <fullName evidence="4">PHD finger domain protein</fullName>
    </recommendedName>
</protein>
<feature type="compositionally biased region" description="Basic and acidic residues" evidence="1">
    <location>
        <begin position="357"/>
        <end position="368"/>
    </location>
</feature>
<feature type="compositionally biased region" description="Basic and acidic residues" evidence="1">
    <location>
        <begin position="580"/>
        <end position="603"/>
    </location>
</feature>
<evidence type="ECO:0008006" key="4">
    <source>
        <dbReference type="Google" id="ProtNLM"/>
    </source>
</evidence>
<evidence type="ECO:0000256" key="1">
    <source>
        <dbReference type="SAM" id="MobiDB-lite"/>
    </source>
</evidence>